<organism evidence="3 4">
    <name type="scientific">Helobdella robusta</name>
    <name type="common">Californian leech</name>
    <dbReference type="NCBI Taxonomy" id="6412"/>
    <lineage>
        <taxon>Eukaryota</taxon>
        <taxon>Metazoa</taxon>
        <taxon>Spiralia</taxon>
        <taxon>Lophotrochozoa</taxon>
        <taxon>Annelida</taxon>
        <taxon>Clitellata</taxon>
        <taxon>Hirudinea</taxon>
        <taxon>Rhynchobdellida</taxon>
        <taxon>Glossiphoniidae</taxon>
        <taxon>Helobdella</taxon>
    </lineage>
</organism>
<feature type="compositionally biased region" description="Polar residues" evidence="1">
    <location>
        <begin position="276"/>
        <end position="292"/>
    </location>
</feature>
<keyword evidence="4" id="KW-1185">Reference proteome</keyword>
<feature type="region of interest" description="Disordered" evidence="1">
    <location>
        <begin position="368"/>
        <end position="437"/>
    </location>
</feature>
<dbReference type="KEGG" id="hro:HELRODRAFT_171537"/>
<dbReference type="OrthoDB" id="6129702at2759"/>
<dbReference type="RefSeq" id="XP_009016511.1">
    <property type="nucleotide sequence ID" value="XM_009018263.1"/>
</dbReference>
<feature type="compositionally biased region" description="Polar residues" evidence="1">
    <location>
        <begin position="412"/>
        <end position="425"/>
    </location>
</feature>
<feature type="region of interest" description="Disordered" evidence="1">
    <location>
        <begin position="252"/>
        <end position="326"/>
    </location>
</feature>
<accession>T1F4E1</accession>
<protein>
    <submittedName>
        <fullName evidence="2 3">Uncharacterized protein</fullName>
    </submittedName>
</protein>
<name>T1F4E1_HELRO</name>
<evidence type="ECO:0000313" key="4">
    <source>
        <dbReference type="Proteomes" id="UP000015101"/>
    </source>
</evidence>
<reference evidence="4" key="1">
    <citation type="submission" date="2012-12" db="EMBL/GenBank/DDBJ databases">
        <authorList>
            <person name="Hellsten U."/>
            <person name="Grimwood J."/>
            <person name="Chapman J.A."/>
            <person name="Shapiro H."/>
            <person name="Aerts A."/>
            <person name="Otillar R.P."/>
            <person name="Terry A.Y."/>
            <person name="Boore J.L."/>
            <person name="Simakov O."/>
            <person name="Marletaz F."/>
            <person name="Cho S.-J."/>
            <person name="Edsinger-Gonzales E."/>
            <person name="Havlak P."/>
            <person name="Kuo D.-H."/>
            <person name="Larsson T."/>
            <person name="Lv J."/>
            <person name="Arendt D."/>
            <person name="Savage R."/>
            <person name="Osoegawa K."/>
            <person name="de Jong P."/>
            <person name="Lindberg D.R."/>
            <person name="Seaver E.C."/>
            <person name="Weisblat D.A."/>
            <person name="Putnam N.H."/>
            <person name="Grigoriev I.V."/>
            <person name="Rokhsar D.S."/>
        </authorList>
    </citation>
    <scope>NUCLEOTIDE SEQUENCE</scope>
</reference>
<reference evidence="2 4" key="2">
    <citation type="journal article" date="2013" name="Nature">
        <title>Insights into bilaterian evolution from three spiralian genomes.</title>
        <authorList>
            <person name="Simakov O."/>
            <person name="Marletaz F."/>
            <person name="Cho S.J."/>
            <person name="Edsinger-Gonzales E."/>
            <person name="Havlak P."/>
            <person name="Hellsten U."/>
            <person name="Kuo D.H."/>
            <person name="Larsson T."/>
            <person name="Lv J."/>
            <person name="Arendt D."/>
            <person name="Savage R."/>
            <person name="Osoegawa K."/>
            <person name="de Jong P."/>
            <person name="Grimwood J."/>
            <person name="Chapman J.A."/>
            <person name="Shapiro H."/>
            <person name="Aerts A."/>
            <person name="Otillar R.P."/>
            <person name="Terry A.Y."/>
            <person name="Boore J.L."/>
            <person name="Grigoriev I.V."/>
            <person name="Lindberg D.R."/>
            <person name="Seaver E.C."/>
            <person name="Weisblat D.A."/>
            <person name="Putnam N.H."/>
            <person name="Rokhsar D.S."/>
        </authorList>
    </citation>
    <scope>NUCLEOTIDE SEQUENCE</scope>
</reference>
<feature type="compositionally biased region" description="Basic and acidic residues" evidence="1">
    <location>
        <begin position="317"/>
        <end position="326"/>
    </location>
</feature>
<feature type="compositionally biased region" description="Basic and acidic residues" evidence="1">
    <location>
        <begin position="264"/>
        <end position="275"/>
    </location>
</feature>
<gene>
    <name evidence="3" type="primary">20203690</name>
    <name evidence="2" type="ORF">HELRODRAFT_171537</name>
</gene>
<feature type="compositionally biased region" description="Pro residues" evidence="1">
    <location>
        <begin position="376"/>
        <end position="388"/>
    </location>
</feature>
<evidence type="ECO:0000313" key="2">
    <source>
        <dbReference type="EMBL" id="ESO05196.1"/>
    </source>
</evidence>
<sequence length="437" mass="49243">MPLPSKRFTRTSAIKPKEIEKPPPSSSSSSSSSSSEDEKEETQQGKIKNLTGFFAEQTDDVKNIKKKKFELVPSDAPEPSILENEPAERLEGIIRATDPAEWQKPIEVEKGAIKNLAHMFQKITTEQAQQKKPFKLELDENACQNSEEMVLENEPVEQLEGVVRSADPAEWQKPIDVERGATKNLAHMFQNISHSEPPISKKPFKLDVDVNAQPIILESEPVVLEGVVRSVDKTEDIIGKKGRIKNLADRFVNPNTNASDDETNDKAAKPSESNRSRTISQKWKQQVSQNDGSQERRPRSKIELDAAAEYGVYENEPEVRSDVVKASEDQPDVIFVQHTRNLRKMWCQFEKDEMAKEVNSKNIESIVKAKKKEPSPEPPPVPEVPPPVEETKPKKTWGSRNVKKEVEKTDASKTQVQPAEPTSFQKPALRSIAKKKF</sequence>
<dbReference type="EnsemblMetazoa" id="HelroT171537">
    <property type="protein sequence ID" value="HelroP171537"/>
    <property type="gene ID" value="HelroG171537"/>
</dbReference>
<dbReference type="HOGENOM" id="CLU_627435_0_0_1"/>
<reference evidence="3" key="3">
    <citation type="submission" date="2015-06" db="UniProtKB">
        <authorList>
            <consortium name="EnsemblMetazoa"/>
        </authorList>
    </citation>
    <scope>IDENTIFICATION</scope>
</reference>
<dbReference type="InParanoid" id="T1F4E1"/>
<dbReference type="Proteomes" id="UP000015101">
    <property type="component" value="Unassembled WGS sequence"/>
</dbReference>
<evidence type="ECO:0000256" key="1">
    <source>
        <dbReference type="SAM" id="MobiDB-lite"/>
    </source>
</evidence>
<feature type="compositionally biased region" description="Basic and acidic residues" evidence="1">
    <location>
        <begin position="402"/>
        <end position="411"/>
    </location>
</feature>
<dbReference type="CTD" id="20203690"/>
<dbReference type="EMBL" id="AMQM01003891">
    <property type="status" value="NOT_ANNOTATED_CDS"/>
    <property type="molecule type" value="Genomic_DNA"/>
</dbReference>
<feature type="compositionally biased region" description="Basic and acidic residues" evidence="1">
    <location>
        <begin position="293"/>
        <end position="304"/>
    </location>
</feature>
<feature type="region of interest" description="Disordered" evidence="1">
    <location>
        <begin position="1"/>
        <end position="54"/>
    </location>
</feature>
<dbReference type="GeneID" id="20203690"/>
<dbReference type="EMBL" id="KB096365">
    <property type="protein sequence ID" value="ESO05196.1"/>
    <property type="molecule type" value="Genomic_DNA"/>
</dbReference>
<evidence type="ECO:0000313" key="3">
    <source>
        <dbReference type="EnsemblMetazoa" id="HelroP171537"/>
    </source>
</evidence>
<dbReference type="AlphaFoldDB" id="T1F4E1"/>
<proteinExistence type="predicted"/>